<feature type="transmembrane region" description="Helical" evidence="1">
    <location>
        <begin position="227"/>
        <end position="256"/>
    </location>
</feature>
<sequence length="576" mass="65315">MVAVVLSWIYMTLVCGCIGGGVINLLCKAAAPKEERFRGGSFDSAGLLAGKFSMTQYLAAGITTVTVYVEVFSIFGRIGGPAHILMLLAAALSGIAGRKIILKWWIKCKKLVFSWEGFFYAGFILAVAFFTSRGNFHTDTNIYHAQMIRLYEEYGLIKGMGNLQLHFAYNSAYLAFASIFSLRWLLGQSLHTTTGFIEVIMCLYAFHGLKDFKRHRSHTADMMRVGILFYTLVMITGSISPATDYATMLFALFVITEWCENMESSRSITIYSLLSVLAVFVVTLKFSACFLVLIVLYPSVLLLREKRWREIAVYFGCGCLILLPFLVRNYLISGWLLYPFSGIDLFSAEWKIPKEYLLADADQIKVWGRCLYDVDKAGWPVTRWFSVWWEGQERYEKMLLAAALIGAGMTAVFAVKKVLSRRKLRWDMGALMAAAFGSLMIWFFTAPFIRYGLAFLFALVMIAAGEYLSQEKKGFYSILTGGMMFCMFVSVSPYWDHYITDAGVFVKQNLKEPYYLWQKDYDRADEESIIINGNTIYYSTAGEVNSYHTFPGTCYKFMLERSTLIGDDIKDGFKAK</sequence>
<dbReference type="RefSeq" id="WP_120470901.1">
    <property type="nucleotide sequence ID" value="NZ_RAYQ01000015.1"/>
</dbReference>
<evidence type="ECO:0000313" key="3">
    <source>
        <dbReference type="EMBL" id="RKI90272.1"/>
    </source>
</evidence>
<keyword evidence="1" id="KW-0472">Membrane</keyword>
<feature type="transmembrane region" description="Helical" evidence="1">
    <location>
        <begin position="57"/>
        <end position="76"/>
    </location>
</feature>
<dbReference type="NCBIfam" id="NF047510">
    <property type="entry name" value="LIC_10190_fam"/>
    <property type="match status" value="1"/>
</dbReference>
<organism evidence="3 4">
    <name type="scientific">Parablautia intestinalis</name>
    <dbReference type="NCBI Taxonomy" id="2320100"/>
    <lineage>
        <taxon>Bacteria</taxon>
        <taxon>Bacillati</taxon>
        <taxon>Bacillota</taxon>
        <taxon>Clostridia</taxon>
        <taxon>Lachnospirales</taxon>
        <taxon>Lachnospiraceae</taxon>
        <taxon>Parablautia</taxon>
    </lineage>
</organism>
<gene>
    <name evidence="3" type="ORF">D7V94_14210</name>
</gene>
<dbReference type="AlphaFoldDB" id="A0A3A9AFG7"/>
<accession>A0A3A9AFG7</accession>
<dbReference type="Pfam" id="PF26626">
    <property type="entry name" value="DUF8201"/>
    <property type="match status" value="1"/>
</dbReference>
<proteinExistence type="predicted"/>
<evidence type="ECO:0000259" key="2">
    <source>
        <dbReference type="Pfam" id="PF26626"/>
    </source>
</evidence>
<dbReference type="InterPro" id="IPR058514">
    <property type="entry name" value="DUF8201"/>
</dbReference>
<evidence type="ECO:0000313" key="4">
    <source>
        <dbReference type="Proteomes" id="UP000280696"/>
    </source>
</evidence>
<dbReference type="OrthoDB" id="344987at2"/>
<feature type="transmembrane region" description="Helical" evidence="1">
    <location>
        <begin position="184"/>
        <end position="206"/>
    </location>
</feature>
<evidence type="ECO:0000256" key="1">
    <source>
        <dbReference type="SAM" id="Phobius"/>
    </source>
</evidence>
<dbReference type="InterPro" id="IPR058065">
    <property type="entry name" value="LIC_10190-like"/>
</dbReference>
<protein>
    <recommendedName>
        <fullName evidence="2">DUF8201 domain-containing protein</fullName>
    </recommendedName>
</protein>
<feature type="transmembrane region" description="Helical" evidence="1">
    <location>
        <begin position="113"/>
        <end position="131"/>
    </location>
</feature>
<feature type="domain" description="DUF8201" evidence="2">
    <location>
        <begin position="1"/>
        <end position="457"/>
    </location>
</feature>
<keyword evidence="1" id="KW-1133">Transmembrane helix</keyword>
<keyword evidence="4" id="KW-1185">Reference proteome</keyword>
<dbReference type="Proteomes" id="UP000280696">
    <property type="component" value="Unassembled WGS sequence"/>
</dbReference>
<feature type="transmembrane region" description="Helical" evidence="1">
    <location>
        <begin position="427"/>
        <end position="445"/>
    </location>
</feature>
<feature type="transmembrane region" description="Helical" evidence="1">
    <location>
        <begin position="311"/>
        <end position="331"/>
    </location>
</feature>
<feature type="transmembrane region" description="Helical" evidence="1">
    <location>
        <begin position="451"/>
        <end position="468"/>
    </location>
</feature>
<feature type="transmembrane region" description="Helical" evidence="1">
    <location>
        <begin position="268"/>
        <end position="299"/>
    </location>
</feature>
<reference evidence="3 4" key="1">
    <citation type="submission" date="2018-09" db="EMBL/GenBank/DDBJ databases">
        <title>Murine metabolic-syndrome-specific gut microbial biobank.</title>
        <authorList>
            <person name="Liu C."/>
        </authorList>
    </citation>
    <scope>NUCLEOTIDE SEQUENCE [LARGE SCALE GENOMIC DNA]</scope>
    <source>
        <strain evidence="3 4">0.1xD8-82</strain>
    </source>
</reference>
<feature type="transmembrane region" description="Helical" evidence="1">
    <location>
        <begin position="6"/>
        <end position="27"/>
    </location>
</feature>
<keyword evidence="1" id="KW-0812">Transmembrane</keyword>
<comment type="caution">
    <text evidence="3">The sequence shown here is derived from an EMBL/GenBank/DDBJ whole genome shotgun (WGS) entry which is preliminary data.</text>
</comment>
<feature type="transmembrane region" description="Helical" evidence="1">
    <location>
        <begin position="398"/>
        <end position="415"/>
    </location>
</feature>
<dbReference type="EMBL" id="RAYQ01000015">
    <property type="protein sequence ID" value="RKI90272.1"/>
    <property type="molecule type" value="Genomic_DNA"/>
</dbReference>
<feature type="transmembrane region" description="Helical" evidence="1">
    <location>
        <begin position="475"/>
        <end position="495"/>
    </location>
</feature>
<feature type="transmembrane region" description="Helical" evidence="1">
    <location>
        <begin position="82"/>
        <end position="101"/>
    </location>
</feature>
<name>A0A3A9AFG7_9FIRM</name>